<dbReference type="EMBL" id="JBHLWN010000016">
    <property type="protein sequence ID" value="MFC0211402.1"/>
    <property type="molecule type" value="Genomic_DNA"/>
</dbReference>
<reference evidence="8 9" key="1">
    <citation type="submission" date="2024-09" db="EMBL/GenBank/DDBJ databases">
        <authorList>
            <person name="Sun Q."/>
            <person name="Mori K."/>
        </authorList>
    </citation>
    <scope>NUCLEOTIDE SEQUENCE [LARGE SCALE GENOMIC DNA]</scope>
    <source>
        <strain evidence="8 9">CCM 7759</strain>
    </source>
</reference>
<evidence type="ECO:0000313" key="9">
    <source>
        <dbReference type="Proteomes" id="UP001589776"/>
    </source>
</evidence>
<evidence type="ECO:0000256" key="2">
    <source>
        <dbReference type="ARBA" id="ARBA00006679"/>
    </source>
</evidence>
<name>A0ABV6DFJ3_9BACL</name>
<proteinExistence type="inferred from homology"/>
<dbReference type="InterPro" id="IPR032808">
    <property type="entry name" value="DoxX"/>
</dbReference>
<evidence type="ECO:0000256" key="4">
    <source>
        <dbReference type="ARBA" id="ARBA00022692"/>
    </source>
</evidence>
<evidence type="ECO:0000256" key="3">
    <source>
        <dbReference type="ARBA" id="ARBA00022475"/>
    </source>
</evidence>
<protein>
    <submittedName>
        <fullName evidence="8">DoxX family protein</fullName>
    </submittedName>
</protein>
<keyword evidence="5 7" id="KW-1133">Transmembrane helix</keyword>
<dbReference type="InterPro" id="IPR051907">
    <property type="entry name" value="DoxX-like_oxidoreductase"/>
</dbReference>
<evidence type="ECO:0000256" key="1">
    <source>
        <dbReference type="ARBA" id="ARBA00004651"/>
    </source>
</evidence>
<dbReference type="PANTHER" id="PTHR33452">
    <property type="entry name" value="OXIDOREDUCTASE CATD-RELATED"/>
    <property type="match status" value="1"/>
</dbReference>
<dbReference type="Pfam" id="PF07681">
    <property type="entry name" value="DoxX"/>
    <property type="match status" value="1"/>
</dbReference>
<comment type="similarity">
    <text evidence="2">Belongs to the DoxX family.</text>
</comment>
<comment type="caution">
    <text evidence="8">The sequence shown here is derived from an EMBL/GenBank/DDBJ whole genome shotgun (WGS) entry which is preliminary data.</text>
</comment>
<organism evidence="8 9">
    <name type="scientific">Paenibacillus chartarius</name>
    <dbReference type="NCBI Taxonomy" id="747481"/>
    <lineage>
        <taxon>Bacteria</taxon>
        <taxon>Bacillati</taxon>
        <taxon>Bacillota</taxon>
        <taxon>Bacilli</taxon>
        <taxon>Bacillales</taxon>
        <taxon>Paenibacillaceae</taxon>
        <taxon>Paenibacillus</taxon>
    </lineage>
</organism>
<keyword evidence="6 7" id="KW-0472">Membrane</keyword>
<evidence type="ECO:0000256" key="7">
    <source>
        <dbReference type="SAM" id="Phobius"/>
    </source>
</evidence>
<dbReference type="RefSeq" id="WP_377468383.1">
    <property type="nucleotide sequence ID" value="NZ_JBHLWN010000016.1"/>
</dbReference>
<evidence type="ECO:0000256" key="5">
    <source>
        <dbReference type="ARBA" id="ARBA00022989"/>
    </source>
</evidence>
<gene>
    <name evidence="8" type="ORF">ACFFK0_02885</name>
</gene>
<keyword evidence="9" id="KW-1185">Reference proteome</keyword>
<evidence type="ECO:0000256" key="6">
    <source>
        <dbReference type="ARBA" id="ARBA00023136"/>
    </source>
</evidence>
<sequence>MRVVLGILFTAHGISKVQMGLDNVAGWFGSLGIPGWFGYVVAIIELAGGILLMAGLFTRYVSVLLALVMVGAIVTVKFKAGLLGNGQMAGYELDLALLVMTVHFIFAGPARLSVDSLFLPKSSA</sequence>
<accession>A0ABV6DFJ3</accession>
<dbReference type="PANTHER" id="PTHR33452:SF1">
    <property type="entry name" value="INNER MEMBRANE PROTEIN YPHA-RELATED"/>
    <property type="match status" value="1"/>
</dbReference>
<feature type="transmembrane region" description="Helical" evidence="7">
    <location>
        <begin position="95"/>
        <end position="114"/>
    </location>
</feature>
<keyword evidence="3" id="KW-1003">Cell membrane</keyword>
<keyword evidence="4 7" id="KW-0812">Transmembrane</keyword>
<dbReference type="Proteomes" id="UP001589776">
    <property type="component" value="Unassembled WGS sequence"/>
</dbReference>
<evidence type="ECO:0000313" key="8">
    <source>
        <dbReference type="EMBL" id="MFC0211402.1"/>
    </source>
</evidence>
<comment type="subcellular location">
    <subcellularLocation>
        <location evidence="1">Cell membrane</location>
        <topology evidence="1">Multi-pass membrane protein</topology>
    </subcellularLocation>
</comment>
<feature type="transmembrane region" description="Helical" evidence="7">
    <location>
        <begin position="64"/>
        <end position="83"/>
    </location>
</feature>